<dbReference type="GO" id="GO:0016887">
    <property type="term" value="F:ATP hydrolysis activity"/>
    <property type="evidence" value="ECO:0007669"/>
    <property type="project" value="InterPro"/>
</dbReference>
<dbReference type="Pfam" id="PF13304">
    <property type="entry name" value="AAA_21"/>
    <property type="match status" value="1"/>
</dbReference>
<gene>
    <name evidence="2" type="ORF">V3328_20130</name>
</gene>
<dbReference type="GO" id="GO:0006302">
    <property type="term" value="P:double-strand break repair"/>
    <property type="evidence" value="ECO:0007669"/>
    <property type="project" value="TreeGrafter"/>
</dbReference>
<dbReference type="RefSeq" id="WP_340331513.1">
    <property type="nucleotide sequence ID" value="NZ_JAZHOF010000009.1"/>
</dbReference>
<dbReference type="EMBL" id="JAZHOF010000009">
    <property type="protein sequence ID" value="MEJ8573808.1"/>
    <property type="molecule type" value="Genomic_DNA"/>
</dbReference>
<feature type="domain" description="ATPase AAA-type core" evidence="1">
    <location>
        <begin position="24"/>
        <end position="299"/>
    </location>
</feature>
<dbReference type="PANTHER" id="PTHR32182">
    <property type="entry name" value="DNA REPLICATION AND REPAIR PROTEIN RECF"/>
    <property type="match status" value="1"/>
</dbReference>
<evidence type="ECO:0000313" key="2">
    <source>
        <dbReference type="EMBL" id="MEJ8573808.1"/>
    </source>
</evidence>
<dbReference type="PANTHER" id="PTHR32182:SF0">
    <property type="entry name" value="DNA REPLICATION AND REPAIR PROTEIN RECF"/>
    <property type="match status" value="1"/>
</dbReference>
<dbReference type="SUPFAM" id="SSF52540">
    <property type="entry name" value="P-loop containing nucleoside triphosphate hydrolases"/>
    <property type="match status" value="1"/>
</dbReference>
<evidence type="ECO:0000259" key="1">
    <source>
        <dbReference type="Pfam" id="PF13304"/>
    </source>
</evidence>
<dbReference type="InterPro" id="IPR003959">
    <property type="entry name" value="ATPase_AAA_core"/>
</dbReference>
<accession>A0AAW9RY15</accession>
<dbReference type="GO" id="GO:0000731">
    <property type="term" value="P:DNA synthesis involved in DNA repair"/>
    <property type="evidence" value="ECO:0007669"/>
    <property type="project" value="TreeGrafter"/>
</dbReference>
<organism evidence="2 3">
    <name type="scientific">Microbaculum marinum</name>
    <dbReference type="NCBI Taxonomy" id="1764581"/>
    <lineage>
        <taxon>Bacteria</taxon>
        <taxon>Pseudomonadati</taxon>
        <taxon>Pseudomonadota</taxon>
        <taxon>Alphaproteobacteria</taxon>
        <taxon>Hyphomicrobiales</taxon>
        <taxon>Tepidamorphaceae</taxon>
        <taxon>Microbaculum</taxon>
    </lineage>
</organism>
<reference evidence="2 3" key="1">
    <citation type="submission" date="2024-02" db="EMBL/GenBank/DDBJ databases">
        <title>Genome analysis and characterization of Microbaculum marinisediminis sp. nov., isolated from marine sediment.</title>
        <authorList>
            <person name="Du Z.-J."/>
            <person name="Ye Y.-Q."/>
            <person name="Zhang Z.-R."/>
            <person name="Yuan S.-M."/>
            <person name="Zhang X.-Y."/>
        </authorList>
    </citation>
    <scope>NUCLEOTIDE SEQUENCE [LARGE SCALE GENOMIC DNA]</scope>
    <source>
        <strain evidence="2 3">SDUM1044001</strain>
    </source>
</reference>
<keyword evidence="3" id="KW-1185">Reference proteome</keyword>
<dbReference type="Gene3D" id="3.40.50.300">
    <property type="entry name" value="P-loop containing nucleotide triphosphate hydrolases"/>
    <property type="match status" value="2"/>
</dbReference>
<dbReference type="Proteomes" id="UP001378188">
    <property type="component" value="Unassembled WGS sequence"/>
</dbReference>
<protein>
    <submittedName>
        <fullName evidence="2">AAA family ATPase</fullName>
    </submittedName>
</protein>
<dbReference type="InterPro" id="IPR027417">
    <property type="entry name" value="P-loop_NTPase"/>
</dbReference>
<comment type="caution">
    <text evidence="2">The sequence shown here is derived from an EMBL/GenBank/DDBJ whole genome shotgun (WGS) entry which is preliminary data.</text>
</comment>
<sequence length="351" mass="38869">MLRSIIINNFRCYRHLSISHCSRFNLIVGDNAAGKTALLEALFLTLSGNVEISIRLRAHRGYDATLGGSFKVIEEALWRDYFFQNDWDRPVNIKLEGLGTENRSLNIHRGEESVFISTSGNSDFKDEAAQSPIVFSWTDSFGKTTDVQPKITQKGVEITSSVESRVDAHLFPANQSISATETASKFSHLSREGEEGPFVEIFAKEFPIISGLSVEVLGGLPVVHATMAGSKRKRPINSISGGINRSLAIMLTLATQRQSIVLVDEVENGIYHSHKVPVWRAMADLARENDSQMFITTHDEEWLKAIVSSGDDILDDVSIWRLEQDTGGNRVLKQFSGEALKANLGFGGDIR</sequence>
<name>A0AAW9RY15_9HYPH</name>
<dbReference type="AlphaFoldDB" id="A0AAW9RY15"/>
<dbReference type="GO" id="GO:0005524">
    <property type="term" value="F:ATP binding"/>
    <property type="evidence" value="ECO:0007669"/>
    <property type="project" value="InterPro"/>
</dbReference>
<evidence type="ECO:0000313" key="3">
    <source>
        <dbReference type="Proteomes" id="UP001378188"/>
    </source>
</evidence>
<proteinExistence type="predicted"/>